<protein>
    <recommendedName>
        <fullName evidence="11">Peptidase S1 domain-containing protein</fullName>
    </recommendedName>
</protein>
<evidence type="ECO:0000256" key="6">
    <source>
        <dbReference type="ARBA" id="ARBA00023157"/>
    </source>
</evidence>
<keyword evidence="6" id="KW-1015">Disulfide bond</keyword>
<evidence type="ECO:0000256" key="4">
    <source>
        <dbReference type="ARBA" id="ARBA00022801"/>
    </source>
</evidence>
<feature type="signal peptide" evidence="10">
    <location>
        <begin position="1"/>
        <end position="18"/>
    </location>
</feature>
<dbReference type="Pfam" id="PF00089">
    <property type="entry name" value="Trypsin"/>
    <property type="match status" value="1"/>
</dbReference>
<dbReference type="PROSITE" id="PS00134">
    <property type="entry name" value="TRYPSIN_HIS"/>
    <property type="match status" value="1"/>
</dbReference>
<gene>
    <name evidence="12" type="ORF">MELIAE_LOCUS3880</name>
</gene>
<keyword evidence="13" id="KW-1185">Reference proteome</keyword>
<evidence type="ECO:0000313" key="12">
    <source>
        <dbReference type="EMBL" id="CAH0551216.1"/>
    </source>
</evidence>
<dbReference type="InterPro" id="IPR033116">
    <property type="entry name" value="TRYPSIN_SER"/>
</dbReference>
<dbReference type="InterPro" id="IPR018114">
    <property type="entry name" value="TRYPSIN_HIS"/>
</dbReference>
<dbReference type="Proteomes" id="UP001154078">
    <property type="component" value="Chromosome 2"/>
</dbReference>
<evidence type="ECO:0000256" key="8">
    <source>
        <dbReference type="ARBA" id="ARBA00024195"/>
    </source>
</evidence>
<sequence length="349" mass="38754">MGVYNILGLFTIVSHVLAIDLCREHSSCVPLRKCHPKSSSAFIYPCHIGLNLICCPNSDIQNTTSLETRKTLLFPEECGEITNEKKIKGGKNADLGQFPWMALLGYKQKSAGISEFLCGGTIITHRYIMTAAHCLAVKSRELVFVRLGEHDIDSEDDCVTIKKYTKCADKPVDINVEERIPHFQYNETTLKNDIALLRLELDIPSKSEFIKPICLPFERSLESKDLAGQKFTITGWGKTDPKNLQGSSYLQYAQVVVANQEKCNSNLPARVRNISDSQLCAIGKTEDACKGDSGGPLSNATGDFKGEIRIFQIGIVSFAPTPTCGIQELPPVYTRVDKYLKWIEDTVIV</sequence>
<dbReference type="OrthoDB" id="547031at2759"/>
<evidence type="ECO:0000256" key="3">
    <source>
        <dbReference type="ARBA" id="ARBA00022729"/>
    </source>
</evidence>
<evidence type="ECO:0000256" key="2">
    <source>
        <dbReference type="ARBA" id="ARBA00022670"/>
    </source>
</evidence>
<dbReference type="AlphaFoldDB" id="A0A9P0FF04"/>
<keyword evidence="4 9" id="KW-0378">Hydrolase</keyword>
<evidence type="ECO:0000313" key="13">
    <source>
        <dbReference type="Proteomes" id="UP001154078"/>
    </source>
</evidence>
<dbReference type="FunFam" id="2.40.10.10:FF:000028">
    <property type="entry name" value="Serine protease easter"/>
    <property type="match status" value="1"/>
</dbReference>
<evidence type="ECO:0000256" key="10">
    <source>
        <dbReference type="SAM" id="SignalP"/>
    </source>
</evidence>
<dbReference type="PRINTS" id="PR00722">
    <property type="entry name" value="CHYMOTRYPSIN"/>
</dbReference>
<dbReference type="FunFam" id="2.40.10.10:FF:000036">
    <property type="entry name" value="Trypsin beta"/>
    <property type="match status" value="1"/>
</dbReference>
<keyword evidence="2 9" id="KW-0645">Protease</keyword>
<dbReference type="PANTHER" id="PTHR24256">
    <property type="entry name" value="TRYPTASE-RELATED"/>
    <property type="match status" value="1"/>
</dbReference>
<keyword evidence="7" id="KW-0325">Glycoprotein</keyword>
<dbReference type="PROSITE" id="PS00135">
    <property type="entry name" value="TRYPSIN_SER"/>
    <property type="match status" value="1"/>
</dbReference>
<keyword evidence="3 10" id="KW-0732">Signal</keyword>
<feature type="domain" description="Peptidase S1" evidence="11">
    <location>
        <begin position="87"/>
        <end position="348"/>
    </location>
</feature>
<dbReference type="InterPro" id="IPR001314">
    <property type="entry name" value="Peptidase_S1A"/>
</dbReference>
<organism evidence="12 13">
    <name type="scientific">Brassicogethes aeneus</name>
    <name type="common">Rape pollen beetle</name>
    <name type="synonym">Meligethes aeneus</name>
    <dbReference type="NCBI Taxonomy" id="1431903"/>
    <lineage>
        <taxon>Eukaryota</taxon>
        <taxon>Metazoa</taxon>
        <taxon>Ecdysozoa</taxon>
        <taxon>Arthropoda</taxon>
        <taxon>Hexapoda</taxon>
        <taxon>Insecta</taxon>
        <taxon>Pterygota</taxon>
        <taxon>Neoptera</taxon>
        <taxon>Endopterygota</taxon>
        <taxon>Coleoptera</taxon>
        <taxon>Polyphaga</taxon>
        <taxon>Cucujiformia</taxon>
        <taxon>Nitidulidae</taxon>
        <taxon>Meligethinae</taxon>
        <taxon>Brassicogethes</taxon>
    </lineage>
</organism>
<dbReference type="SUPFAM" id="SSF50494">
    <property type="entry name" value="Trypsin-like serine proteases"/>
    <property type="match status" value="1"/>
</dbReference>
<dbReference type="InterPro" id="IPR051487">
    <property type="entry name" value="Ser/Thr_Proteases_Immune/Dev"/>
</dbReference>
<comment type="subcellular location">
    <subcellularLocation>
        <location evidence="1">Secreted</location>
        <location evidence="1">Extracellular space</location>
    </subcellularLocation>
</comment>
<dbReference type="EMBL" id="OV121133">
    <property type="protein sequence ID" value="CAH0551216.1"/>
    <property type="molecule type" value="Genomic_DNA"/>
</dbReference>
<evidence type="ECO:0000256" key="7">
    <source>
        <dbReference type="ARBA" id="ARBA00023180"/>
    </source>
</evidence>
<evidence type="ECO:0000259" key="11">
    <source>
        <dbReference type="PROSITE" id="PS50240"/>
    </source>
</evidence>
<evidence type="ECO:0000256" key="9">
    <source>
        <dbReference type="RuleBase" id="RU363034"/>
    </source>
</evidence>
<dbReference type="InterPro" id="IPR043504">
    <property type="entry name" value="Peptidase_S1_PA_chymotrypsin"/>
</dbReference>
<name>A0A9P0FF04_BRAAE</name>
<proteinExistence type="inferred from homology"/>
<dbReference type="GO" id="GO:0004252">
    <property type="term" value="F:serine-type endopeptidase activity"/>
    <property type="evidence" value="ECO:0007669"/>
    <property type="project" value="InterPro"/>
</dbReference>
<feature type="chain" id="PRO_5040428877" description="Peptidase S1 domain-containing protein" evidence="10">
    <location>
        <begin position="19"/>
        <end position="349"/>
    </location>
</feature>
<dbReference type="GO" id="GO:0006508">
    <property type="term" value="P:proteolysis"/>
    <property type="evidence" value="ECO:0007669"/>
    <property type="project" value="UniProtKB-KW"/>
</dbReference>
<comment type="similarity">
    <text evidence="8">Belongs to the peptidase S1 family. CLIP subfamily.</text>
</comment>
<dbReference type="InterPro" id="IPR009003">
    <property type="entry name" value="Peptidase_S1_PA"/>
</dbReference>
<dbReference type="CDD" id="cd00190">
    <property type="entry name" value="Tryp_SPc"/>
    <property type="match status" value="1"/>
</dbReference>
<dbReference type="PROSITE" id="PS50240">
    <property type="entry name" value="TRYPSIN_DOM"/>
    <property type="match status" value="1"/>
</dbReference>
<keyword evidence="5 9" id="KW-0720">Serine protease</keyword>
<evidence type="ECO:0000256" key="5">
    <source>
        <dbReference type="ARBA" id="ARBA00022825"/>
    </source>
</evidence>
<dbReference type="GO" id="GO:0005576">
    <property type="term" value="C:extracellular region"/>
    <property type="evidence" value="ECO:0007669"/>
    <property type="project" value="UniProtKB-SubCell"/>
</dbReference>
<dbReference type="Gene3D" id="2.40.10.10">
    <property type="entry name" value="Trypsin-like serine proteases"/>
    <property type="match status" value="2"/>
</dbReference>
<reference evidence="12" key="1">
    <citation type="submission" date="2021-12" db="EMBL/GenBank/DDBJ databases">
        <authorList>
            <person name="King R."/>
        </authorList>
    </citation>
    <scope>NUCLEOTIDE SEQUENCE</scope>
</reference>
<evidence type="ECO:0000256" key="1">
    <source>
        <dbReference type="ARBA" id="ARBA00004239"/>
    </source>
</evidence>
<dbReference type="InterPro" id="IPR001254">
    <property type="entry name" value="Trypsin_dom"/>
</dbReference>
<accession>A0A9P0FF04</accession>
<dbReference type="SMART" id="SM00020">
    <property type="entry name" value="Tryp_SPc"/>
    <property type="match status" value="1"/>
</dbReference>